<protein>
    <submittedName>
        <fullName evidence="10">Target of early activation tagged (EAT) 2</fullName>
    </submittedName>
</protein>
<dbReference type="CDD" id="cd00018">
    <property type="entry name" value="AP2"/>
    <property type="match status" value="1"/>
</dbReference>
<feature type="region of interest" description="Disordered" evidence="8">
    <location>
        <begin position="138"/>
        <end position="161"/>
    </location>
</feature>
<proteinExistence type="inferred from homology"/>
<evidence type="ECO:0000256" key="3">
    <source>
        <dbReference type="ARBA" id="ARBA00023125"/>
    </source>
</evidence>
<dbReference type="GO" id="GO:0003700">
    <property type="term" value="F:DNA-binding transcription factor activity"/>
    <property type="evidence" value="ECO:0007669"/>
    <property type="project" value="InterPro"/>
</dbReference>
<feature type="region of interest" description="Disordered" evidence="8">
    <location>
        <begin position="17"/>
        <end position="60"/>
    </location>
</feature>
<feature type="domain" description="AP2/ERF" evidence="9">
    <location>
        <begin position="234"/>
        <end position="301"/>
    </location>
</feature>
<gene>
    <name evidence="10" type="ORF">Acr_26g0012170</name>
</gene>
<evidence type="ECO:0000256" key="6">
    <source>
        <dbReference type="ARBA" id="ARBA00023242"/>
    </source>
</evidence>
<dbReference type="Gene3D" id="3.30.730.10">
    <property type="entry name" value="AP2/ERF domain"/>
    <property type="match status" value="2"/>
</dbReference>
<comment type="subcellular location">
    <subcellularLocation>
        <location evidence="1">Nucleus</location>
    </subcellularLocation>
</comment>
<keyword evidence="5" id="KW-0804">Transcription</keyword>
<dbReference type="PANTHER" id="PTHR32467:SF118">
    <property type="entry name" value="ETHYLENE-RESPONSIVE TRANSCRIPTION FACTOR RAP2-7"/>
    <property type="match status" value="1"/>
</dbReference>
<keyword evidence="4" id="KW-0010">Activator</keyword>
<evidence type="ECO:0000313" key="11">
    <source>
        <dbReference type="Proteomes" id="UP000585474"/>
    </source>
</evidence>
<keyword evidence="2" id="KW-0805">Transcription regulation</keyword>
<feature type="compositionally biased region" description="Polar residues" evidence="8">
    <location>
        <begin position="32"/>
        <end position="49"/>
    </location>
</feature>
<keyword evidence="3" id="KW-0238">DNA-binding</keyword>
<dbReference type="SUPFAM" id="SSF54171">
    <property type="entry name" value="DNA-binding domain"/>
    <property type="match status" value="2"/>
</dbReference>
<evidence type="ECO:0000256" key="2">
    <source>
        <dbReference type="ARBA" id="ARBA00023015"/>
    </source>
</evidence>
<keyword evidence="6" id="KW-0539">Nucleus</keyword>
<dbReference type="InterPro" id="IPR016177">
    <property type="entry name" value="DNA-bd_dom_sf"/>
</dbReference>
<evidence type="ECO:0000256" key="4">
    <source>
        <dbReference type="ARBA" id="ARBA00023159"/>
    </source>
</evidence>
<organism evidence="10 11">
    <name type="scientific">Actinidia rufa</name>
    <dbReference type="NCBI Taxonomy" id="165716"/>
    <lineage>
        <taxon>Eukaryota</taxon>
        <taxon>Viridiplantae</taxon>
        <taxon>Streptophyta</taxon>
        <taxon>Embryophyta</taxon>
        <taxon>Tracheophyta</taxon>
        <taxon>Spermatophyta</taxon>
        <taxon>Magnoliopsida</taxon>
        <taxon>eudicotyledons</taxon>
        <taxon>Gunneridae</taxon>
        <taxon>Pentapetalae</taxon>
        <taxon>asterids</taxon>
        <taxon>Ericales</taxon>
        <taxon>Actinidiaceae</taxon>
        <taxon>Actinidia</taxon>
    </lineage>
</organism>
<dbReference type="InterPro" id="IPR001471">
    <property type="entry name" value="AP2/ERF_dom"/>
</dbReference>
<evidence type="ECO:0000256" key="5">
    <source>
        <dbReference type="ARBA" id="ARBA00023163"/>
    </source>
</evidence>
<evidence type="ECO:0000256" key="8">
    <source>
        <dbReference type="SAM" id="MobiDB-lite"/>
    </source>
</evidence>
<dbReference type="Pfam" id="PF00847">
    <property type="entry name" value="AP2"/>
    <property type="match status" value="1"/>
</dbReference>
<dbReference type="GO" id="GO:0005634">
    <property type="term" value="C:nucleus"/>
    <property type="evidence" value="ECO:0007669"/>
    <property type="project" value="UniProtKB-SubCell"/>
</dbReference>
<dbReference type="Proteomes" id="UP000585474">
    <property type="component" value="Unassembled WGS sequence"/>
</dbReference>
<comment type="similarity">
    <text evidence="7">Belongs to the AP2/ERF transcription factor family. AP2 subfamily.</text>
</comment>
<dbReference type="SMART" id="SM00380">
    <property type="entry name" value="AP2"/>
    <property type="match status" value="2"/>
</dbReference>
<dbReference type="FunFam" id="3.30.730.10:FF:000004">
    <property type="entry name" value="AP2-like ethylene-responsive transcription factor"/>
    <property type="match status" value="1"/>
</dbReference>
<reference evidence="10 11" key="1">
    <citation type="submission" date="2019-07" db="EMBL/GenBank/DDBJ databases">
        <title>De Novo Assembly of kiwifruit Actinidia rufa.</title>
        <authorList>
            <person name="Sugita-Konishi S."/>
            <person name="Sato K."/>
            <person name="Mori E."/>
            <person name="Abe Y."/>
            <person name="Kisaki G."/>
            <person name="Hamano K."/>
            <person name="Suezawa K."/>
            <person name="Otani M."/>
            <person name="Fukuda T."/>
            <person name="Manabe T."/>
            <person name="Gomi K."/>
            <person name="Tabuchi M."/>
            <person name="Akimitsu K."/>
            <person name="Kataoka I."/>
        </authorList>
    </citation>
    <scope>NUCLEOTIDE SEQUENCE [LARGE SCALE GENOMIC DNA]</scope>
    <source>
        <strain evidence="11">cv. Fuchu</strain>
    </source>
</reference>
<accession>A0A7J0H4J9</accession>
<feature type="domain" description="AP2/ERF" evidence="9">
    <location>
        <begin position="160"/>
        <end position="223"/>
    </location>
</feature>
<name>A0A7J0H4J9_9ERIC</name>
<keyword evidence="11" id="KW-1185">Reference proteome</keyword>
<dbReference type="PROSITE" id="PS51032">
    <property type="entry name" value="AP2_ERF"/>
    <property type="match status" value="2"/>
</dbReference>
<dbReference type="AlphaFoldDB" id="A0A7J0H4J9"/>
<dbReference type="PANTHER" id="PTHR32467">
    <property type="entry name" value="AP2-LIKE ETHYLENE-RESPONSIVE TRANSCRIPTION FACTOR"/>
    <property type="match status" value="1"/>
</dbReference>
<dbReference type="EMBL" id="BJWL01000026">
    <property type="protein sequence ID" value="GFZ17948.1"/>
    <property type="molecule type" value="Genomic_DNA"/>
</dbReference>
<evidence type="ECO:0000256" key="1">
    <source>
        <dbReference type="ARBA" id="ARBA00004123"/>
    </source>
</evidence>
<evidence type="ECO:0000313" key="10">
    <source>
        <dbReference type="EMBL" id="GFZ17948.1"/>
    </source>
</evidence>
<dbReference type="OrthoDB" id="207175at2759"/>
<sequence length="536" mass="58760">MLDLNLSVVHNEDDSMEITNKFPEGSVGQMADSGTSTSSVVNAEGSSNAGDDDSCSTRAPSGGDIVAFNFDILKVGDTSEEGSENRMTQSEFLTRQLFPVRGDGGLATGHSWASSSVSLTNQVDLSFNRASPNGLQEVRVPQQQQQVKKSRRGPRSRSSQYRGVTFYRRTGRWESHIWDCGKQVYLGGFDTAHAAARAYDRAAIKFRDEESDQRRICAHTSSPEYRFLEGKLEIQRGDSAQMWQMGSSDGAVPWQKVRNYSFDLKLRYIYLGLFDSELEAARAYDKAAILNNGREALTNFGPSTYEGEMIPEVNAGGRDHNLNLNLGISTPSSGDAQKDHESLRHFPFHPYAVHDARKSNMKNPTATTVGSPTLKGLPMTSDHLPLWVGLYPNFFPICEIYIPPLVKVKYGGYENYKFENFVVAELVPSNAASSRETHFSIAMERATGKRIEGGSSQGSPNWVWQTHGQVPATPLTFSTAASSGFSSAATTALSASIHSSKPPNLTPLNLYLSSPATASSNSQYYCQMKPLQPPPS</sequence>
<dbReference type="GO" id="GO:0003677">
    <property type="term" value="F:DNA binding"/>
    <property type="evidence" value="ECO:0007669"/>
    <property type="project" value="UniProtKB-KW"/>
</dbReference>
<dbReference type="InterPro" id="IPR036955">
    <property type="entry name" value="AP2/ERF_dom_sf"/>
</dbReference>
<comment type="caution">
    <text evidence="10">The sequence shown here is derived from an EMBL/GenBank/DDBJ whole genome shotgun (WGS) entry which is preliminary data.</text>
</comment>
<evidence type="ECO:0000256" key="7">
    <source>
        <dbReference type="ARBA" id="ARBA00037973"/>
    </source>
</evidence>
<evidence type="ECO:0000259" key="9">
    <source>
        <dbReference type="PROSITE" id="PS51032"/>
    </source>
</evidence>